<feature type="binding site" evidence="14">
    <location>
        <begin position="137"/>
        <end position="145"/>
    </location>
    <ligand>
        <name>ATP</name>
        <dbReference type="ChEBI" id="CHEBI:30616"/>
    </ligand>
</feature>
<comment type="catalytic activity">
    <reaction evidence="11">
        <text>L-threonyl-[protein] + ATP = O-phospho-L-threonyl-[protein] + ADP + H(+)</text>
        <dbReference type="Rhea" id="RHEA:46608"/>
        <dbReference type="Rhea" id="RHEA-COMP:11060"/>
        <dbReference type="Rhea" id="RHEA-COMP:11605"/>
        <dbReference type="ChEBI" id="CHEBI:15378"/>
        <dbReference type="ChEBI" id="CHEBI:30013"/>
        <dbReference type="ChEBI" id="CHEBI:30616"/>
        <dbReference type="ChEBI" id="CHEBI:61977"/>
        <dbReference type="ChEBI" id="CHEBI:456216"/>
        <dbReference type="EC" id="2.7.11.1"/>
    </reaction>
</comment>
<keyword evidence="5" id="KW-0597">Phosphoprotein</keyword>
<sequence>MGEEDSLHCALEPRSDKHGTASNPRTTICERGCGATSGSSEDASDSSFECCFREPVMLLNDDEVNIGAEIVMDQDGTLIDDDRASEILLTDCKESMAFNVCGEETVELLRDRYSRVNLADSRNQRVDMTHFDLLKVLGTGAYGKVFLVRKRTGTDAGRLYAMKVLKKAAIVQKKKTTEHTKTERQVLEAVRDSPFLVTLHYAFQTDAKLHLILDYVNGGELFTHLYLREQFPENEVRIYVGEIILALEHLHKLGIIYRDIKLENILLDREGHIVLTDFGLSKEFLPHERNGNARAYSFCGTIEYMAPEVVRGGMAGHDIAVDWWSVGVLTYELLTGSSPFTVEGESNSQQEISRRILRTEPPMPDYLSPTVRDFIGRLLVKDPRRRLGGGPRDANELKEHPFFKNAPSPFSWEALEKRQIKPPFVPRIQHELDTSNFSDEFTKMVVAYSPAVVPPNTRDCLQGYSYVAPPIMFKEGEAASSGGESSSRLSEDFLQQYEVSEKTLGDGSFSVCLRCRHRKTQQEFAVKIISRRINCVREPNLLRACQGHPNIVKLIDVYQDGVHTYLVMELLSGGELLRQRRRFTEEQARRVLRQLVSAVQYMHARCVVHRDLKPENIVFAHKGEDSPVKIVDFGFARIKRGCEPLRTPCFTLPYAAPEVMTGQGYDEGCDLWSLGAVLYFMLSGDPQSSGVGSPDLATRIRTGEIDFDSGAWCHLSGPAKDVMKGLLTLDPNKRLTASALASHPWITSHPWPPPPLSAILPPDPIAAIEGFRLREVDAAKLAQRRKLQKRSTSSSVSSSASNASSSPPSARLLRPPSVSTNATTSASPAQPSVFDFNEDHVNEYLSSLSSSSDSNSPRISLQDIVAGRKRRRRERKAPHDDAVEHGPLTRSRKRKLELAALSGSDSSANEQADVETNIHRKQKGGKRSKRLSADRD</sequence>
<dbReference type="InterPro" id="IPR017892">
    <property type="entry name" value="Pkinase_C"/>
</dbReference>
<gene>
    <name evidence="20" type="primary">LOC106750635</name>
</gene>
<feature type="compositionally biased region" description="Polar residues" evidence="16">
    <location>
        <begin position="820"/>
        <end position="830"/>
    </location>
</feature>
<feature type="binding site" evidence="14 15">
    <location>
        <position position="163"/>
    </location>
    <ligand>
        <name>ATP</name>
        <dbReference type="ChEBI" id="CHEBI:30616"/>
    </ligand>
</feature>
<keyword evidence="8 14" id="KW-0547">Nucleotide-binding</keyword>
<dbReference type="SMART" id="SM00220">
    <property type="entry name" value="S_TKc"/>
    <property type="match status" value="2"/>
</dbReference>
<feature type="compositionally biased region" description="Basic residues" evidence="16">
    <location>
        <begin position="867"/>
        <end position="876"/>
    </location>
</feature>
<dbReference type="SMART" id="SM00133">
    <property type="entry name" value="S_TK_X"/>
    <property type="match status" value="1"/>
</dbReference>
<dbReference type="Pfam" id="PF00069">
    <property type="entry name" value="Pkinase"/>
    <property type="match status" value="2"/>
</dbReference>
<evidence type="ECO:0000259" key="18">
    <source>
        <dbReference type="PROSITE" id="PS51285"/>
    </source>
</evidence>
<comment type="cofactor">
    <cofactor evidence="1">
        <name>Mg(2+)</name>
        <dbReference type="ChEBI" id="CHEBI:18420"/>
    </cofactor>
</comment>
<name>A0A6P3Y885_DINQU</name>
<dbReference type="FunFam" id="1.10.510.10:FF:000109">
    <property type="entry name" value="Ribosomal protein S6 kinase"/>
    <property type="match status" value="1"/>
</dbReference>
<dbReference type="PROSITE" id="PS51285">
    <property type="entry name" value="AGC_KINASE_CTER"/>
    <property type="match status" value="1"/>
</dbReference>
<feature type="region of interest" description="Disordered" evidence="16">
    <location>
        <begin position="846"/>
        <end position="936"/>
    </location>
</feature>
<feature type="compositionally biased region" description="Low complexity" evidence="16">
    <location>
        <begin position="790"/>
        <end position="819"/>
    </location>
</feature>
<evidence type="ECO:0000256" key="14">
    <source>
        <dbReference type="PIRSR" id="PIRSR000606-51"/>
    </source>
</evidence>
<dbReference type="EC" id="2.7.11.1" evidence="3"/>
<evidence type="ECO:0000256" key="3">
    <source>
        <dbReference type="ARBA" id="ARBA00012513"/>
    </source>
</evidence>
<evidence type="ECO:0000313" key="19">
    <source>
        <dbReference type="Proteomes" id="UP000515204"/>
    </source>
</evidence>
<dbReference type="SUPFAM" id="SSF56112">
    <property type="entry name" value="Protein kinase-like (PK-like)"/>
    <property type="match status" value="2"/>
</dbReference>
<feature type="region of interest" description="Disordered" evidence="16">
    <location>
        <begin position="1"/>
        <end position="23"/>
    </location>
</feature>
<evidence type="ECO:0000256" key="12">
    <source>
        <dbReference type="ARBA" id="ARBA00048679"/>
    </source>
</evidence>
<feature type="compositionally biased region" description="Basic residues" evidence="16">
    <location>
        <begin position="919"/>
        <end position="930"/>
    </location>
</feature>
<dbReference type="PROSITE" id="PS00107">
    <property type="entry name" value="PROTEIN_KINASE_ATP"/>
    <property type="match status" value="2"/>
</dbReference>
<keyword evidence="10 14" id="KW-0067">ATP-binding</keyword>
<feature type="compositionally biased region" description="Low complexity" evidence="16">
    <location>
        <begin position="846"/>
        <end position="861"/>
    </location>
</feature>
<dbReference type="GO" id="GO:0000287">
    <property type="term" value="F:magnesium ion binding"/>
    <property type="evidence" value="ECO:0007669"/>
    <property type="project" value="InterPro"/>
</dbReference>
<dbReference type="FunFam" id="3.30.200.20:FF:000686">
    <property type="entry name" value="Ribosomal protein S6 kinase"/>
    <property type="match status" value="1"/>
</dbReference>
<organism evidence="19 20">
    <name type="scientific">Dinoponera quadriceps</name>
    <name type="common">South American ant</name>
    <dbReference type="NCBI Taxonomy" id="609295"/>
    <lineage>
        <taxon>Eukaryota</taxon>
        <taxon>Metazoa</taxon>
        <taxon>Ecdysozoa</taxon>
        <taxon>Arthropoda</taxon>
        <taxon>Hexapoda</taxon>
        <taxon>Insecta</taxon>
        <taxon>Pterygota</taxon>
        <taxon>Neoptera</taxon>
        <taxon>Endopterygota</taxon>
        <taxon>Hymenoptera</taxon>
        <taxon>Apocrita</taxon>
        <taxon>Aculeata</taxon>
        <taxon>Formicoidea</taxon>
        <taxon>Formicidae</taxon>
        <taxon>Ponerinae</taxon>
        <taxon>Ponerini</taxon>
        <taxon>Dinoponera</taxon>
    </lineage>
</organism>
<evidence type="ECO:0000259" key="17">
    <source>
        <dbReference type="PROSITE" id="PS50011"/>
    </source>
</evidence>
<evidence type="ECO:0000256" key="13">
    <source>
        <dbReference type="PIRSR" id="PIRSR000606-50"/>
    </source>
</evidence>
<evidence type="ECO:0000256" key="1">
    <source>
        <dbReference type="ARBA" id="ARBA00001946"/>
    </source>
</evidence>
<dbReference type="InterPro" id="IPR011009">
    <property type="entry name" value="Kinase-like_dom_sf"/>
</dbReference>
<dbReference type="KEGG" id="dqu:106750635"/>
<dbReference type="InterPro" id="IPR000719">
    <property type="entry name" value="Prot_kinase_dom"/>
</dbReference>
<dbReference type="InterPro" id="IPR008271">
    <property type="entry name" value="Ser/Thr_kinase_AS"/>
</dbReference>
<evidence type="ECO:0000256" key="11">
    <source>
        <dbReference type="ARBA" id="ARBA00047899"/>
    </source>
</evidence>
<proteinExistence type="inferred from homology"/>
<evidence type="ECO:0000256" key="6">
    <source>
        <dbReference type="ARBA" id="ARBA00022679"/>
    </source>
</evidence>
<evidence type="ECO:0000256" key="10">
    <source>
        <dbReference type="ARBA" id="ARBA00022840"/>
    </source>
</evidence>
<accession>A0A6P3Y885</accession>
<dbReference type="PROSITE" id="PS50011">
    <property type="entry name" value="PROTEIN_KINASE_DOM"/>
    <property type="match status" value="2"/>
</dbReference>
<dbReference type="Gene3D" id="3.30.200.20">
    <property type="entry name" value="Phosphorylase Kinase, domain 1"/>
    <property type="match status" value="2"/>
</dbReference>
<dbReference type="InterPro" id="IPR000961">
    <property type="entry name" value="AGC-kinase_C"/>
</dbReference>
<feature type="active site" description="Proton acceptor" evidence="13">
    <location>
        <position position="611"/>
    </location>
</feature>
<evidence type="ECO:0000256" key="4">
    <source>
        <dbReference type="ARBA" id="ARBA00022527"/>
    </source>
</evidence>
<feature type="domain" description="Protein kinase" evidence="17">
    <location>
        <begin position="498"/>
        <end position="746"/>
    </location>
</feature>
<dbReference type="GeneID" id="106750635"/>
<dbReference type="GO" id="GO:0005524">
    <property type="term" value="F:ATP binding"/>
    <property type="evidence" value="ECO:0007669"/>
    <property type="project" value="UniProtKB-UniRule"/>
</dbReference>
<dbReference type="FunFam" id="1.10.510.10:FF:000157">
    <property type="entry name" value="Ribosomal protein S6 kinase"/>
    <property type="match status" value="1"/>
</dbReference>
<protein>
    <recommendedName>
        <fullName evidence="3">non-specific serine/threonine protein kinase</fullName>
        <ecNumber evidence="3">2.7.11.1</ecNumber>
    </recommendedName>
</protein>
<feature type="active site" description="Proton acceptor" evidence="13">
    <location>
        <position position="259"/>
    </location>
</feature>
<dbReference type="Gene3D" id="1.10.510.10">
    <property type="entry name" value="Transferase(Phosphotransferase) domain 1"/>
    <property type="match status" value="2"/>
</dbReference>
<dbReference type="Pfam" id="PF00433">
    <property type="entry name" value="Pkinase_C"/>
    <property type="match status" value="1"/>
</dbReference>
<dbReference type="CDD" id="cd05583">
    <property type="entry name" value="STKc_MSK_N"/>
    <property type="match status" value="1"/>
</dbReference>
<keyword evidence="9" id="KW-0418">Kinase</keyword>
<feature type="binding site" evidence="14 15">
    <location>
        <position position="527"/>
    </location>
    <ligand>
        <name>ATP</name>
        <dbReference type="ChEBI" id="CHEBI:30616"/>
    </ligand>
</feature>
<dbReference type="PANTHER" id="PTHR24351">
    <property type="entry name" value="RIBOSOMAL PROTEIN S6 KINASE"/>
    <property type="match status" value="1"/>
</dbReference>
<evidence type="ECO:0000256" key="9">
    <source>
        <dbReference type="ARBA" id="ARBA00022777"/>
    </source>
</evidence>
<evidence type="ECO:0000313" key="20">
    <source>
        <dbReference type="RefSeq" id="XP_014486588.1"/>
    </source>
</evidence>
<comment type="catalytic activity">
    <reaction evidence="12">
        <text>L-seryl-[protein] + ATP = O-phospho-L-seryl-[protein] + ADP + H(+)</text>
        <dbReference type="Rhea" id="RHEA:17989"/>
        <dbReference type="Rhea" id="RHEA-COMP:9863"/>
        <dbReference type="Rhea" id="RHEA-COMP:11604"/>
        <dbReference type="ChEBI" id="CHEBI:15378"/>
        <dbReference type="ChEBI" id="CHEBI:29999"/>
        <dbReference type="ChEBI" id="CHEBI:30616"/>
        <dbReference type="ChEBI" id="CHEBI:83421"/>
        <dbReference type="ChEBI" id="CHEBI:456216"/>
        <dbReference type="EC" id="2.7.11.1"/>
    </reaction>
</comment>
<keyword evidence="7" id="KW-0677">Repeat</keyword>
<keyword evidence="19" id="KW-1185">Reference proteome</keyword>
<comment type="similarity">
    <text evidence="2">Belongs to the protein kinase superfamily. AGC Ser/Thr protein kinase family. S6 kinase subfamily.</text>
</comment>
<feature type="binding site" evidence="14">
    <location>
        <begin position="504"/>
        <end position="512"/>
    </location>
    <ligand>
        <name>ATP</name>
        <dbReference type="ChEBI" id="CHEBI:30616"/>
    </ligand>
</feature>
<evidence type="ECO:0000256" key="16">
    <source>
        <dbReference type="SAM" id="MobiDB-lite"/>
    </source>
</evidence>
<reference evidence="20" key="1">
    <citation type="submission" date="2025-08" db="UniProtKB">
        <authorList>
            <consortium name="RefSeq"/>
        </authorList>
    </citation>
    <scope>IDENTIFICATION</scope>
</reference>
<dbReference type="GO" id="GO:0004674">
    <property type="term" value="F:protein serine/threonine kinase activity"/>
    <property type="evidence" value="ECO:0007669"/>
    <property type="project" value="UniProtKB-KW"/>
</dbReference>
<dbReference type="OrthoDB" id="63267at2759"/>
<evidence type="ECO:0000256" key="2">
    <source>
        <dbReference type="ARBA" id="ARBA00009804"/>
    </source>
</evidence>
<evidence type="ECO:0000256" key="8">
    <source>
        <dbReference type="ARBA" id="ARBA00022741"/>
    </source>
</evidence>
<dbReference type="GO" id="GO:0035556">
    <property type="term" value="P:intracellular signal transduction"/>
    <property type="evidence" value="ECO:0007669"/>
    <property type="project" value="InterPro"/>
</dbReference>
<feature type="compositionally biased region" description="Basic and acidic residues" evidence="16">
    <location>
        <begin position="1"/>
        <end position="19"/>
    </location>
</feature>
<dbReference type="InterPro" id="IPR017441">
    <property type="entry name" value="Protein_kinase_ATP_BS"/>
</dbReference>
<feature type="region of interest" description="Disordered" evidence="16">
    <location>
        <begin position="784"/>
        <end position="834"/>
    </location>
</feature>
<feature type="domain" description="AGC-kinase C-terminal" evidence="18">
    <location>
        <begin position="408"/>
        <end position="476"/>
    </location>
</feature>
<feature type="domain" description="Protein kinase" evidence="17">
    <location>
        <begin position="131"/>
        <end position="403"/>
    </location>
</feature>
<evidence type="ECO:0000256" key="7">
    <source>
        <dbReference type="ARBA" id="ARBA00022737"/>
    </source>
</evidence>
<keyword evidence="6" id="KW-0808">Transferase</keyword>
<dbReference type="Proteomes" id="UP000515204">
    <property type="component" value="Unplaced"/>
</dbReference>
<evidence type="ECO:0000256" key="5">
    <source>
        <dbReference type="ARBA" id="ARBA00022553"/>
    </source>
</evidence>
<dbReference type="AlphaFoldDB" id="A0A6P3Y885"/>
<keyword evidence="4" id="KW-0723">Serine/threonine-protein kinase</keyword>
<dbReference type="RefSeq" id="XP_014486588.1">
    <property type="nucleotide sequence ID" value="XM_014631102.1"/>
</dbReference>
<evidence type="ECO:0000256" key="15">
    <source>
        <dbReference type="PROSITE-ProRule" id="PRU10141"/>
    </source>
</evidence>
<dbReference type="PROSITE" id="PS00108">
    <property type="entry name" value="PROTEIN_KINASE_ST"/>
    <property type="match status" value="2"/>
</dbReference>